<evidence type="ECO:0000313" key="4">
    <source>
        <dbReference type="Proteomes" id="UP001326715"/>
    </source>
</evidence>
<keyword evidence="4" id="KW-1185">Reference proteome</keyword>
<name>A0A1K1T1L9_9BACT</name>
<protein>
    <submittedName>
        <fullName evidence="1">Uncharacterized protein</fullName>
    </submittedName>
</protein>
<evidence type="ECO:0000313" key="2">
    <source>
        <dbReference type="EMBL" id="WQG86867.1"/>
    </source>
</evidence>
<dbReference type="RefSeq" id="WP_072366593.1">
    <property type="nucleotide sequence ID" value="NZ_CP139972.1"/>
</dbReference>
<dbReference type="EMBL" id="FPIZ01000048">
    <property type="protein sequence ID" value="SFW90396.1"/>
    <property type="molecule type" value="Genomic_DNA"/>
</dbReference>
<sequence>MQSITKVVSYKYGKPKVINETFKKGGQFPKDFNHKVLYEKNEGLYDPLPKDDYKGRFLYHWNSDSIIIKLGYFKDYADSPIYANDGNSSITKSTTRNISGFTYEEAYRVSLYFESKVIKKIVNSENKKVHDSINETDKSKF</sequence>
<dbReference type="Proteomes" id="UP000183788">
    <property type="component" value="Unassembled WGS sequence"/>
</dbReference>
<proteinExistence type="predicted"/>
<evidence type="ECO:0000313" key="3">
    <source>
        <dbReference type="Proteomes" id="UP000183788"/>
    </source>
</evidence>
<gene>
    <name evidence="1" type="ORF">SAMN05661012_06608</name>
    <name evidence="2" type="ORF">SR876_18270</name>
</gene>
<reference evidence="1 3" key="1">
    <citation type="submission" date="2016-11" db="EMBL/GenBank/DDBJ databases">
        <authorList>
            <person name="Jaros S."/>
            <person name="Januszkiewicz K."/>
            <person name="Wedrychowicz H."/>
        </authorList>
    </citation>
    <scope>NUCLEOTIDE SEQUENCE [LARGE SCALE GENOMIC DNA]</scope>
    <source>
        <strain evidence="1 3">DSM 784</strain>
    </source>
</reference>
<reference evidence="2 4" key="2">
    <citation type="submission" date="2023-11" db="EMBL/GenBank/DDBJ databases">
        <title>MicrobeMod: A computational toolkit for identifying prokaryotic methylation and restriction-modification with nanopore sequencing.</title>
        <authorList>
            <person name="Crits-Christoph A."/>
            <person name="Kang S.C."/>
            <person name="Lee H."/>
            <person name="Ostrov N."/>
        </authorList>
    </citation>
    <scope>NUCLEOTIDE SEQUENCE [LARGE SCALE GENOMIC DNA]</scope>
    <source>
        <strain evidence="2 4">ATCC 23090</strain>
    </source>
</reference>
<evidence type="ECO:0000313" key="1">
    <source>
        <dbReference type="EMBL" id="SFW90396.1"/>
    </source>
</evidence>
<dbReference type="AlphaFoldDB" id="A0A1K1T1L9"/>
<accession>A0A1K1T1L9</accession>
<dbReference type="Proteomes" id="UP001326715">
    <property type="component" value="Chromosome"/>
</dbReference>
<organism evidence="1 3">
    <name type="scientific">Chitinophaga sancti</name>
    <dbReference type="NCBI Taxonomy" id="1004"/>
    <lineage>
        <taxon>Bacteria</taxon>
        <taxon>Pseudomonadati</taxon>
        <taxon>Bacteroidota</taxon>
        <taxon>Chitinophagia</taxon>
        <taxon>Chitinophagales</taxon>
        <taxon>Chitinophagaceae</taxon>
        <taxon>Chitinophaga</taxon>
    </lineage>
</organism>
<dbReference type="EMBL" id="CP140154">
    <property type="protein sequence ID" value="WQG86867.1"/>
    <property type="molecule type" value="Genomic_DNA"/>
</dbReference>